<comment type="caution">
    <text evidence="1">The sequence shown here is derived from an EMBL/GenBank/DDBJ whole genome shotgun (WGS) entry which is preliminary data.</text>
</comment>
<dbReference type="PATRIC" id="fig|1470200.3.peg.2088"/>
<keyword evidence="2" id="KW-1185">Reference proteome</keyword>
<proteinExistence type="predicted"/>
<dbReference type="Proteomes" id="UP000036027">
    <property type="component" value="Unassembled WGS sequence"/>
</dbReference>
<organism evidence="1 2">
    <name type="scientific">Neisseria arctica</name>
    <dbReference type="NCBI Taxonomy" id="1470200"/>
    <lineage>
        <taxon>Bacteria</taxon>
        <taxon>Pseudomonadati</taxon>
        <taxon>Pseudomonadota</taxon>
        <taxon>Betaproteobacteria</taxon>
        <taxon>Neisseriales</taxon>
        <taxon>Neisseriaceae</taxon>
        <taxon>Neisseria</taxon>
    </lineage>
</organism>
<dbReference type="EMBL" id="JTDO01000005">
    <property type="protein sequence ID" value="KLT73199.1"/>
    <property type="molecule type" value="Genomic_DNA"/>
</dbReference>
<gene>
    <name evidence="1" type="ORF">PL75_04685</name>
</gene>
<evidence type="ECO:0000313" key="2">
    <source>
        <dbReference type="Proteomes" id="UP000036027"/>
    </source>
</evidence>
<reference evidence="1 2" key="1">
    <citation type="submission" date="2014-11" db="EMBL/GenBank/DDBJ databases">
        <title>Genome of a novel goose pathogen.</title>
        <authorList>
            <person name="Hansen C.M."/>
            <person name="Hueffer K."/>
            <person name="Choi S.C."/>
        </authorList>
    </citation>
    <scope>NUCLEOTIDE SEQUENCE [LARGE SCALE GENOMIC DNA]</scope>
    <source>
        <strain evidence="1 2">KH1503</strain>
    </source>
</reference>
<accession>A0A0J0YSW2</accession>
<sequence length="71" mass="8108">MVSIRHNKSDIYFYNLPINPNTFNFISGLSTPSCPTNSDIPTGEHNKDFNQHHLITLPHAAKQFMLSYICD</sequence>
<evidence type="ECO:0000313" key="1">
    <source>
        <dbReference type="EMBL" id="KLT73199.1"/>
    </source>
</evidence>
<name>A0A0J0YSW2_9NEIS</name>
<dbReference type="AlphaFoldDB" id="A0A0J0YSW2"/>
<protein>
    <submittedName>
        <fullName evidence="1">Uncharacterized protein</fullName>
    </submittedName>
</protein>
<dbReference type="STRING" id="1470200.PL75_04685"/>